<sequence>MATEIVSQWTGYNYSSVSVSPMSETKRSVVGWLKHSRLFGRQKHLSPNEPTLQGQSSRASKVCEWNVKPASASTSINSSGESPQCLKKTTPEHTVLSRSSENLLPDDFERFASISKSPTSHWKQDELRVRHSLRSQVLFNDGPQIYSPASLANDREDLRRVRSLIERKPYELEATTSFRRDQARASFRSSHARDRFQVKQPCYPANLKKPAEQYASGSGMPKDACGYDKPRDYALDYDQHLDFSLCRVRSFKVTKKGVINLGDNFMARSVHALNIANDIGEQSYFPNPNRTSSAQFSELRPRLTIPEQARNLIIPCQQCSILDGVYHTASTRTDSVVSTNGLSWRPGESVMTLSPSDSDNQPIRIQILGTPNVGKTTLCRQMTTSEFLGARMESISEDTVERCVTVELDSQRWNVLLIDNFGEAGAEDVALVRNMLAQGLKPSVNGEQDHQDNPGQHSRVLHLLPSSKSTGCQLLLDVLVYLLVYAVDDQRSFDYATKVLEILTKKNSEQKSIVILVANKLDLVRNRLISSQKGKRLARLHGCKYFEISTAINHMIDELLVEIILQVKRLKQKCYTAECQDNLSSEEHSSTFCLSKAALARYVRRQFMIISCEDMKNF</sequence>
<organism evidence="4 5">
    <name type="scientific">Clonorchis sinensis</name>
    <name type="common">Chinese liver fluke</name>
    <dbReference type="NCBI Taxonomy" id="79923"/>
    <lineage>
        <taxon>Eukaryota</taxon>
        <taxon>Metazoa</taxon>
        <taxon>Spiralia</taxon>
        <taxon>Lophotrochozoa</taxon>
        <taxon>Platyhelminthes</taxon>
        <taxon>Trematoda</taxon>
        <taxon>Digenea</taxon>
        <taxon>Opisthorchiida</taxon>
        <taxon>Opisthorchiata</taxon>
        <taxon>Opisthorchiidae</taxon>
        <taxon>Clonorchis</taxon>
    </lineage>
</organism>
<dbReference type="AlphaFoldDB" id="A0A419PU18"/>
<dbReference type="PANTHER" id="PTHR45775">
    <property type="entry name" value="RAD, GEM/KIR FAMILY MEMBER 2, ISOFORM C"/>
    <property type="match status" value="1"/>
</dbReference>
<dbReference type="PROSITE" id="PS51419">
    <property type="entry name" value="RAB"/>
    <property type="match status" value="1"/>
</dbReference>
<dbReference type="SMART" id="SM00173">
    <property type="entry name" value="RAS"/>
    <property type="match status" value="1"/>
</dbReference>
<gene>
    <name evidence="4" type="ORF">CSKR_106216</name>
</gene>
<evidence type="ECO:0000313" key="4">
    <source>
        <dbReference type="EMBL" id="KAG5444009.1"/>
    </source>
</evidence>
<dbReference type="GO" id="GO:0005886">
    <property type="term" value="C:plasma membrane"/>
    <property type="evidence" value="ECO:0007669"/>
    <property type="project" value="TreeGrafter"/>
</dbReference>
<keyword evidence="2" id="KW-0597">Phosphoprotein</keyword>
<dbReference type="SMART" id="SM00175">
    <property type="entry name" value="RAB"/>
    <property type="match status" value="1"/>
</dbReference>
<comment type="caution">
    <text evidence="4">The sequence shown here is derived from an EMBL/GenBank/DDBJ whole genome shotgun (WGS) entry which is preliminary data.</text>
</comment>
<dbReference type="GO" id="GO:0005246">
    <property type="term" value="F:calcium channel regulator activity"/>
    <property type="evidence" value="ECO:0007669"/>
    <property type="project" value="TreeGrafter"/>
</dbReference>
<dbReference type="InterPro" id="IPR027417">
    <property type="entry name" value="P-loop_NTPase"/>
</dbReference>
<dbReference type="GO" id="GO:0005525">
    <property type="term" value="F:GTP binding"/>
    <property type="evidence" value="ECO:0007669"/>
    <property type="project" value="InterPro"/>
</dbReference>
<dbReference type="InterPro" id="IPR051641">
    <property type="entry name" value="RGK_GTP-binding_reg"/>
</dbReference>
<dbReference type="PROSITE" id="PS51421">
    <property type="entry name" value="RAS"/>
    <property type="match status" value="1"/>
</dbReference>
<dbReference type="STRING" id="79923.A0A419PU18"/>
<reference evidence="4 5" key="1">
    <citation type="journal article" date="2018" name="Biotechnol. Adv.">
        <title>Improved genomic resources and new bioinformatic workflow for the carcinogenic parasite Clonorchis sinensis: Biotechnological implications.</title>
        <authorList>
            <person name="Wang D."/>
            <person name="Korhonen P.K."/>
            <person name="Gasser R.B."/>
            <person name="Young N.D."/>
        </authorList>
    </citation>
    <scope>NUCLEOTIDE SEQUENCE [LARGE SCALE GENOMIC DNA]</scope>
    <source>
        <strain evidence="4">Cs-k2</strain>
    </source>
</reference>
<evidence type="ECO:0000256" key="3">
    <source>
        <dbReference type="SAM" id="MobiDB-lite"/>
    </source>
</evidence>
<reference evidence="4 5" key="2">
    <citation type="journal article" date="2021" name="Genomics">
        <title>High-quality reference genome for Clonorchis sinensis.</title>
        <authorList>
            <person name="Young N.D."/>
            <person name="Stroehlein A.J."/>
            <person name="Kinkar L."/>
            <person name="Wang T."/>
            <person name="Sohn W.M."/>
            <person name="Chang B.C.H."/>
            <person name="Kaur P."/>
            <person name="Weisz D."/>
            <person name="Dudchenko O."/>
            <person name="Aiden E.L."/>
            <person name="Korhonen P.K."/>
            <person name="Gasser R.B."/>
        </authorList>
    </citation>
    <scope>NUCLEOTIDE SEQUENCE [LARGE SCALE GENOMIC DNA]</scope>
    <source>
        <strain evidence="4">Cs-k2</strain>
    </source>
</reference>
<dbReference type="GO" id="GO:0003924">
    <property type="term" value="F:GTPase activity"/>
    <property type="evidence" value="ECO:0007669"/>
    <property type="project" value="InterPro"/>
</dbReference>
<dbReference type="SUPFAM" id="SSF52540">
    <property type="entry name" value="P-loop containing nucleoside triphosphate hydrolases"/>
    <property type="match status" value="1"/>
</dbReference>
<dbReference type="OrthoDB" id="5239715at2759"/>
<comment type="similarity">
    <text evidence="1">Belongs to the small GTPase superfamily. RGK family.</text>
</comment>
<dbReference type="Proteomes" id="UP000286415">
    <property type="component" value="Unassembled WGS sequence"/>
</dbReference>
<dbReference type="EMBL" id="NIRI02000056">
    <property type="protein sequence ID" value="KAG5444009.1"/>
    <property type="molecule type" value="Genomic_DNA"/>
</dbReference>
<protein>
    <submittedName>
        <fullName evidence="4">GTP-binding protein RAD</fullName>
    </submittedName>
</protein>
<dbReference type="Pfam" id="PF00071">
    <property type="entry name" value="Ras"/>
    <property type="match status" value="1"/>
</dbReference>
<dbReference type="InParanoid" id="A0A419PU18"/>
<dbReference type="PRINTS" id="PR00449">
    <property type="entry name" value="RASTRNSFRMNG"/>
</dbReference>
<proteinExistence type="inferred from homology"/>
<feature type="compositionally biased region" description="Polar residues" evidence="3">
    <location>
        <begin position="72"/>
        <end position="82"/>
    </location>
</feature>
<dbReference type="InterPro" id="IPR001806">
    <property type="entry name" value="Small_GTPase"/>
</dbReference>
<keyword evidence="5" id="KW-1185">Reference proteome</keyword>
<evidence type="ECO:0000313" key="5">
    <source>
        <dbReference type="Proteomes" id="UP000286415"/>
    </source>
</evidence>
<dbReference type="Gene3D" id="3.40.50.300">
    <property type="entry name" value="P-loop containing nucleotide triphosphate hydrolases"/>
    <property type="match status" value="2"/>
</dbReference>
<dbReference type="PANTHER" id="PTHR45775:SF6">
    <property type="entry name" value="RAD, GEM_KIR FAMILY MEMBER 2, ISOFORM C"/>
    <property type="match status" value="1"/>
</dbReference>
<dbReference type="FunCoup" id="A0A419PU18">
    <property type="interactions" value="26"/>
</dbReference>
<evidence type="ECO:0000256" key="1">
    <source>
        <dbReference type="ARBA" id="ARBA00008846"/>
    </source>
</evidence>
<name>A0A419PU18_CLOSI</name>
<accession>A0A419PU18</accession>
<evidence type="ECO:0000256" key="2">
    <source>
        <dbReference type="ARBA" id="ARBA00022553"/>
    </source>
</evidence>
<feature type="region of interest" description="Disordered" evidence="3">
    <location>
        <begin position="72"/>
        <end position="93"/>
    </location>
</feature>